<accession>A0A1M5U3W5</accession>
<evidence type="ECO:0000313" key="2">
    <source>
        <dbReference type="Proteomes" id="UP000184109"/>
    </source>
</evidence>
<evidence type="ECO:0000313" key="1">
    <source>
        <dbReference type="EMBL" id="SHH57717.1"/>
    </source>
</evidence>
<dbReference type="EMBL" id="FQXQ01000002">
    <property type="protein sequence ID" value="SHH57717.1"/>
    <property type="molecule type" value="Genomic_DNA"/>
</dbReference>
<keyword evidence="2" id="KW-1185">Reference proteome</keyword>
<gene>
    <name evidence="1" type="ORF">SAMN05444281_1021</name>
</gene>
<organism evidence="1 2">
    <name type="scientific">Wenyingzhuangia marina</name>
    <dbReference type="NCBI Taxonomy" id="1195760"/>
    <lineage>
        <taxon>Bacteria</taxon>
        <taxon>Pseudomonadati</taxon>
        <taxon>Bacteroidota</taxon>
        <taxon>Flavobacteriia</taxon>
        <taxon>Flavobacteriales</taxon>
        <taxon>Flavobacteriaceae</taxon>
        <taxon>Wenyingzhuangia</taxon>
    </lineage>
</organism>
<dbReference type="AlphaFoldDB" id="A0A1M5U3W5"/>
<name>A0A1M5U3W5_9FLAO</name>
<sequence length="111" mass="12840">MNKFRLRPAYGSKELLIEFTSGPEKSNFISNLEKALYSINVKIIGSKDLWINDEMLLEANCDLGTFSISIDTWGLAFIMSEKNQKVITEIDFILNENQDYEKEAVDFENYK</sequence>
<proteinExistence type="predicted"/>
<dbReference type="Proteomes" id="UP000184109">
    <property type="component" value="Unassembled WGS sequence"/>
</dbReference>
<dbReference type="OrthoDB" id="674804at2"/>
<protein>
    <submittedName>
        <fullName evidence="1">Uncharacterized protein</fullName>
    </submittedName>
</protein>
<dbReference type="RefSeq" id="WP_073118963.1">
    <property type="nucleotide sequence ID" value="NZ_BMEN01000002.1"/>
</dbReference>
<reference evidence="2" key="1">
    <citation type="submission" date="2016-11" db="EMBL/GenBank/DDBJ databases">
        <authorList>
            <person name="Varghese N."/>
            <person name="Submissions S."/>
        </authorList>
    </citation>
    <scope>NUCLEOTIDE SEQUENCE [LARGE SCALE GENOMIC DNA]</scope>
    <source>
        <strain evidence="2">DSM 100572</strain>
    </source>
</reference>